<dbReference type="AlphaFoldDB" id="A0AAV2Q8W3"/>
<dbReference type="Proteomes" id="UP001497623">
    <property type="component" value="Unassembled WGS sequence"/>
</dbReference>
<dbReference type="EMBL" id="CAXKWB010003908">
    <property type="protein sequence ID" value="CAL4071022.1"/>
    <property type="molecule type" value="Genomic_DNA"/>
</dbReference>
<sequence length="120" mass="13119">RSISSVLSNMSFNCCVVVTLSAFIPFWSISSVLSNMSFNCCVVVTLSAFIPFWSISSVLSNMSFNCCVVVFEGPLQSSINSVKITLDSFARVFNSFKESFTLLIFCEEGALSVSFSKLTS</sequence>
<feature type="transmembrane region" description="Helical" evidence="1">
    <location>
        <begin position="12"/>
        <end position="30"/>
    </location>
</feature>
<keyword evidence="1" id="KW-0472">Membrane</keyword>
<reference evidence="2 3" key="1">
    <citation type="submission" date="2024-05" db="EMBL/GenBank/DDBJ databases">
        <authorList>
            <person name="Wallberg A."/>
        </authorList>
    </citation>
    <scope>NUCLEOTIDE SEQUENCE [LARGE SCALE GENOMIC DNA]</scope>
</reference>
<keyword evidence="1" id="KW-0812">Transmembrane</keyword>
<comment type="caution">
    <text evidence="2">The sequence shown here is derived from an EMBL/GenBank/DDBJ whole genome shotgun (WGS) entry which is preliminary data.</text>
</comment>
<keyword evidence="1" id="KW-1133">Transmembrane helix</keyword>
<protein>
    <submittedName>
        <fullName evidence="2">Uncharacterized protein</fullName>
    </submittedName>
</protein>
<gene>
    <name evidence="2" type="ORF">MNOR_LOCUS8415</name>
</gene>
<organism evidence="2 3">
    <name type="scientific">Meganyctiphanes norvegica</name>
    <name type="common">Northern krill</name>
    <name type="synonym">Thysanopoda norvegica</name>
    <dbReference type="NCBI Taxonomy" id="48144"/>
    <lineage>
        <taxon>Eukaryota</taxon>
        <taxon>Metazoa</taxon>
        <taxon>Ecdysozoa</taxon>
        <taxon>Arthropoda</taxon>
        <taxon>Crustacea</taxon>
        <taxon>Multicrustacea</taxon>
        <taxon>Malacostraca</taxon>
        <taxon>Eumalacostraca</taxon>
        <taxon>Eucarida</taxon>
        <taxon>Euphausiacea</taxon>
        <taxon>Euphausiidae</taxon>
        <taxon>Meganyctiphanes</taxon>
    </lineage>
</organism>
<proteinExistence type="predicted"/>
<feature type="non-terminal residue" evidence="2">
    <location>
        <position position="1"/>
    </location>
</feature>
<evidence type="ECO:0000313" key="3">
    <source>
        <dbReference type="Proteomes" id="UP001497623"/>
    </source>
</evidence>
<evidence type="ECO:0000313" key="2">
    <source>
        <dbReference type="EMBL" id="CAL4071022.1"/>
    </source>
</evidence>
<feature type="transmembrane region" description="Helical" evidence="1">
    <location>
        <begin position="36"/>
        <end position="55"/>
    </location>
</feature>
<evidence type="ECO:0000256" key="1">
    <source>
        <dbReference type="SAM" id="Phobius"/>
    </source>
</evidence>
<accession>A0AAV2Q8W3</accession>
<keyword evidence="3" id="KW-1185">Reference proteome</keyword>
<name>A0AAV2Q8W3_MEGNR</name>